<protein>
    <submittedName>
        <fullName evidence="2">Uncharacterized protein</fullName>
    </submittedName>
</protein>
<dbReference type="InterPro" id="IPR006150">
    <property type="entry name" value="Cys_repeat_1"/>
</dbReference>
<sequence length="147" mass="14940">SSSPPPLPAMLRSSPLLILGVTTLLASVTHGAPSAAVSDCYHPFLARLDAPTTCATAKDCLVSNAACVYSLQASSHVCCAPRTEAVQPTCPSSSSPPLFDGLPLLCDPAAPNSIDGNDVCPQGYACTESATDFTRAPGSPAFLCCAQ</sequence>
<dbReference type="SMART" id="SM00289">
    <property type="entry name" value="WR1"/>
    <property type="match status" value="2"/>
</dbReference>
<dbReference type="Proteomes" id="UP001328107">
    <property type="component" value="Unassembled WGS sequence"/>
</dbReference>
<gene>
    <name evidence="2" type="ORF">PMAYCL1PPCAC_03973</name>
</gene>
<proteinExistence type="predicted"/>
<feature type="signal peptide" evidence="1">
    <location>
        <begin position="1"/>
        <end position="31"/>
    </location>
</feature>
<dbReference type="EMBL" id="BTRK01000001">
    <property type="protein sequence ID" value="GMR33778.1"/>
    <property type="molecule type" value="Genomic_DNA"/>
</dbReference>
<keyword evidence="1" id="KW-0732">Signal</keyword>
<keyword evidence="3" id="KW-1185">Reference proteome</keyword>
<name>A0AAN4Z867_9BILA</name>
<evidence type="ECO:0000313" key="3">
    <source>
        <dbReference type="Proteomes" id="UP001328107"/>
    </source>
</evidence>
<feature type="chain" id="PRO_5042863323" evidence="1">
    <location>
        <begin position="32"/>
        <end position="147"/>
    </location>
</feature>
<reference evidence="3" key="1">
    <citation type="submission" date="2022-10" db="EMBL/GenBank/DDBJ databases">
        <title>Genome assembly of Pristionchus species.</title>
        <authorList>
            <person name="Yoshida K."/>
            <person name="Sommer R.J."/>
        </authorList>
    </citation>
    <scope>NUCLEOTIDE SEQUENCE [LARGE SCALE GENOMIC DNA]</scope>
    <source>
        <strain evidence="3">RS5460</strain>
    </source>
</reference>
<accession>A0AAN4Z867</accession>
<dbReference type="AlphaFoldDB" id="A0AAN4Z867"/>
<feature type="non-terminal residue" evidence="2">
    <location>
        <position position="1"/>
    </location>
</feature>
<evidence type="ECO:0000256" key="1">
    <source>
        <dbReference type="SAM" id="SignalP"/>
    </source>
</evidence>
<organism evidence="2 3">
    <name type="scientific">Pristionchus mayeri</name>
    <dbReference type="NCBI Taxonomy" id="1317129"/>
    <lineage>
        <taxon>Eukaryota</taxon>
        <taxon>Metazoa</taxon>
        <taxon>Ecdysozoa</taxon>
        <taxon>Nematoda</taxon>
        <taxon>Chromadorea</taxon>
        <taxon>Rhabditida</taxon>
        <taxon>Rhabditina</taxon>
        <taxon>Diplogasteromorpha</taxon>
        <taxon>Diplogasteroidea</taxon>
        <taxon>Neodiplogasteridae</taxon>
        <taxon>Pristionchus</taxon>
    </lineage>
</organism>
<comment type="caution">
    <text evidence="2">The sequence shown here is derived from an EMBL/GenBank/DDBJ whole genome shotgun (WGS) entry which is preliminary data.</text>
</comment>
<evidence type="ECO:0000313" key="2">
    <source>
        <dbReference type="EMBL" id="GMR33778.1"/>
    </source>
</evidence>